<keyword evidence="1" id="KW-1133">Transmembrane helix</keyword>
<accession>D9CGE6</accession>
<gene>
    <name evidence="2" type="ORF">pHA1_gp22</name>
</gene>
<feature type="transmembrane region" description="Helical" evidence="1">
    <location>
        <begin position="7"/>
        <end position="29"/>
    </location>
</feature>
<evidence type="ECO:0000256" key="1">
    <source>
        <dbReference type="SAM" id="Phobius"/>
    </source>
</evidence>
<evidence type="ECO:0000313" key="2">
    <source>
        <dbReference type="EMBL" id="ADJ54300.1"/>
    </source>
</evidence>
<protein>
    <submittedName>
        <fullName evidence="2">Uncharacterized protein</fullName>
    </submittedName>
</protein>
<keyword evidence="1" id="KW-0472">Membrane</keyword>
<sequence>MTRLKEKLGYILLIIVDGVVTLFTWRYMVSALNRSLEVAEKNPLGQDTVNAMFLAVTGVIFGSIMLILELVALAGLIERVVS</sequence>
<keyword evidence="1" id="KW-0812">Transmembrane</keyword>
<geneLocation type="plasmid" evidence="2">
    <name>hyperthermophilic archaeal plasmid 1</name>
</geneLocation>
<proteinExistence type="predicted"/>
<name>D9CGE6_9ARCH</name>
<reference evidence="2" key="1">
    <citation type="journal article" date="2010" name="Environ. Microbiol.">
        <title>Metagenomic analyses of novel viruses and plasmids from a cultured environmental sample of hyperthermophilic neutrophiles.</title>
        <authorList>
            <person name="Garrett R.A."/>
            <person name="Prangishvili D."/>
            <person name="Shah S.A."/>
            <person name="Reuter M."/>
            <person name="Stetter K.O."/>
            <person name="Peng X."/>
        </authorList>
    </citation>
    <scope>NUCLEOTIDE SEQUENCE</scope>
    <source>
        <plasmid evidence="2">hyperthermophilic archaeal plasmid 1</plasmid>
    </source>
</reference>
<dbReference type="AlphaFoldDB" id="D9CGE6"/>
<dbReference type="EMBL" id="GU722198">
    <property type="protein sequence ID" value="ADJ54300.1"/>
    <property type="molecule type" value="Genomic_DNA"/>
</dbReference>
<keyword evidence="2" id="KW-0614">Plasmid</keyword>
<organism evidence="2">
    <name type="scientific">archaeon enrichment culture clone 1(2010)</name>
    <dbReference type="NCBI Taxonomy" id="795325"/>
    <lineage>
        <taxon>Archaea</taxon>
        <taxon>environmental samples</taxon>
    </lineage>
</organism>
<feature type="transmembrane region" description="Helical" evidence="1">
    <location>
        <begin position="49"/>
        <end position="77"/>
    </location>
</feature>